<dbReference type="CDD" id="cd17319">
    <property type="entry name" value="MFS_ExuT_GudP_like"/>
    <property type="match status" value="1"/>
</dbReference>
<evidence type="ECO:0000313" key="9">
    <source>
        <dbReference type="Proteomes" id="UP000029096"/>
    </source>
</evidence>
<feature type="transmembrane region" description="Helical" evidence="6">
    <location>
        <begin position="6"/>
        <end position="30"/>
    </location>
</feature>
<dbReference type="InterPro" id="IPR036259">
    <property type="entry name" value="MFS_trans_sf"/>
</dbReference>
<comment type="caution">
    <text evidence="8">The sequence shown here is derived from an EMBL/GenBank/DDBJ whole genome shotgun (WGS) entry which is preliminary data.</text>
</comment>
<feature type="transmembrane region" description="Helical" evidence="6">
    <location>
        <begin position="75"/>
        <end position="98"/>
    </location>
</feature>
<evidence type="ECO:0000256" key="3">
    <source>
        <dbReference type="ARBA" id="ARBA00022692"/>
    </source>
</evidence>
<keyword evidence="9" id="KW-1185">Reference proteome</keyword>
<gene>
    <name evidence="8" type="ORF">BBOH_0886</name>
</gene>
<dbReference type="SUPFAM" id="SSF103473">
    <property type="entry name" value="MFS general substrate transporter"/>
    <property type="match status" value="1"/>
</dbReference>
<feature type="domain" description="Major facilitator superfamily (MFS) profile" evidence="7">
    <location>
        <begin position="5"/>
        <end position="396"/>
    </location>
</feature>
<keyword evidence="4 6" id="KW-1133">Transmembrane helix</keyword>
<evidence type="ECO:0000256" key="2">
    <source>
        <dbReference type="ARBA" id="ARBA00022475"/>
    </source>
</evidence>
<dbReference type="InterPro" id="IPR011701">
    <property type="entry name" value="MFS"/>
</dbReference>
<dbReference type="Pfam" id="PF07690">
    <property type="entry name" value="MFS_1"/>
    <property type="match status" value="1"/>
</dbReference>
<feature type="transmembrane region" description="Helical" evidence="6">
    <location>
        <begin position="339"/>
        <end position="363"/>
    </location>
</feature>
<feature type="transmembrane region" description="Helical" evidence="6">
    <location>
        <begin position="158"/>
        <end position="178"/>
    </location>
</feature>
<evidence type="ECO:0000259" key="7">
    <source>
        <dbReference type="PROSITE" id="PS50850"/>
    </source>
</evidence>
<dbReference type="InterPro" id="IPR000849">
    <property type="entry name" value="Sugar_P_transporter"/>
</dbReference>
<feature type="transmembrane region" description="Helical" evidence="6">
    <location>
        <begin position="132"/>
        <end position="152"/>
    </location>
</feature>
<organism evidence="8 9">
    <name type="scientific">Bifidobacterium bohemicum DSM 22767</name>
    <dbReference type="NCBI Taxonomy" id="1437606"/>
    <lineage>
        <taxon>Bacteria</taxon>
        <taxon>Bacillati</taxon>
        <taxon>Actinomycetota</taxon>
        <taxon>Actinomycetes</taxon>
        <taxon>Bifidobacteriales</taxon>
        <taxon>Bifidobacteriaceae</taxon>
        <taxon>Bifidobacterium</taxon>
    </lineage>
</organism>
<dbReference type="OrthoDB" id="4332123at2"/>
<dbReference type="GO" id="GO:0005886">
    <property type="term" value="C:plasma membrane"/>
    <property type="evidence" value="ECO:0007669"/>
    <property type="project" value="UniProtKB-SubCell"/>
</dbReference>
<feature type="transmembrane region" description="Helical" evidence="6">
    <location>
        <begin position="283"/>
        <end position="300"/>
    </location>
</feature>
<keyword evidence="3 6" id="KW-0812">Transmembrane</keyword>
<dbReference type="PANTHER" id="PTHR11662">
    <property type="entry name" value="SOLUTE CARRIER FAMILY 17"/>
    <property type="match status" value="1"/>
</dbReference>
<comment type="subcellular location">
    <subcellularLocation>
        <location evidence="1">Cell membrane</location>
        <topology evidence="1">Multi-pass membrane protein</topology>
    </subcellularLocation>
</comment>
<dbReference type="EMBL" id="JGYP01000002">
    <property type="protein sequence ID" value="KFI46078.1"/>
    <property type="molecule type" value="Genomic_DNA"/>
</dbReference>
<evidence type="ECO:0000256" key="1">
    <source>
        <dbReference type="ARBA" id="ARBA00004651"/>
    </source>
</evidence>
<dbReference type="PIRSF" id="PIRSF002808">
    <property type="entry name" value="Hexose_phosphate_transp"/>
    <property type="match status" value="1"/>
</dbReference>
<evidence type="ECO:0000256" key="5">
    <source>
        <dbReference type="ARBA" id="ARBA00023136"/>
    </source>
</evidence>
<dbReference type="PANTHER" id="PTHR11662:SF399">
    <property type="entry name" value="FI19708P1-RELATED"/>
    <property type="match status" value="1"/>
</dbReference>
<dbReference type="GO" id="GO:0022857">
    <property type="term" value="F:transmembrane transporter activity"/>
    <property type="evidence" value="ECO:0007669"/>
    <property type="project" value="InterPro"/>
</dbReference>
<accession>A0A086ZHS8</accession>
<dbReference type="Proteomes" id="UP000029096">
    <property type="component" value="Unassembled WGS sequence"/>
</dbReference>
<keyword evidence="2" id="KW-1003">Cell membrane</keyword>
<evidence type="ECO:0000256" key="6">
    <source>
        <dbReference type="SAM" id="Phobius"/>
    </source>
</evidence>
<proteinExistence type="predicted"/>
<dbReference type="InterPro" id="IPR050382">
    <property type="entry name" value="MFS_Na/Anion_cotransporter"/>
</dbReference>
<dbReference type="STRING" id="1437606.BBOH_0886"/>
<sequence>MNVMLVAALMVGYSVVYMDKSMISTAIIPISSQFHLDTGQTGLIMSLFFLGYSIMQIPCGWLADKFGAKRVLMASMLVIGVFSYLFGAMSGLLMFIVVRFCAGIGHGGYPPSCSKAIAEGFPREKRTFVQSLILSTSGIGGILAFTLGAQLVSSNWRTAYAVLGSLYLVAFIMIWIFVPGGKREREEMSNLAETKSSDEPKPGFLEVIKNPNVLILFVAMLLLNVVLYGNMSWLPSYITKTFHLTVNQAGYILAFNAIFQTFAAIFSGTLLSKFFLHREKQAIVGASAITGALIVCFVLSKNLVISIILLIVIGMCSMFAFTGIFTWPHKIMDARTIGSSIGVINTGGTLGGFLAPMVIGYLIKLAGGSFTPAFFFLAAVVIVAAFAVLFVRVPKTE</sequence>
<dbReference type="Gene3D" id="1.20.1250.20">
    <property type="entry name" value="MFS general substrate transporter like domains"/>
    <property type="match status" value="2"/>
</dbReference>
<dbReference type="PROSITE" id="PS50850">
    <property type="entry name" value="MFS"/>
    <property type="match status" value="1"/>
</dbReference>
<feature type="transmembrane region" description="Helical" evidence="6">
    <location>
        <begin position="42"/>
        <end position="63"/>
    </location>
</feature>
<feature type="transmembrane region" description="Helical" evidence="6">
    <location>
        <begin position="306"/>
        <end position="327"/>
    </location>
</feature>
<protein>
    <submittedName>
        <fullName evidence="8">Transporter major facilitator superfamily MFS_1</fullName>
    </submittedName>
</protein>
<evidence type="ECO:0000256" key="4">
    <source>
        <dbReference type="ARBA" id="ARBA00022989"/>
    </source>
</evidence>
<dbReference type="AlphaFoldDB" id="A0A086ZHS8"/>
<dbReference type="InterPro" id="IPR020846">
    <property type="entry name" value="MFS_dom"/>
</dbReference>
<dbReference type="eggNOG" id="COG2271">
    <property type="taxonomic scope" value="Bacteria"/>
</dbReference>
<feature type="transmembrane region" description="Helical" evidence="6">
    <location>
        <begin position="251"/>
        <end position="271"/>
    </location>
</feature>
<feature type="transmembrane region" description="Helical" evidence="6">
    <location>
        <begin position="369"/>
        <end position="391"/>
    </location>
</feature>
<keyword evidence="5 6" id="KW-0472">Membrane</keyword>
<evidence type="ECO:0000313" key="8">
    <source>
        <dbReference type="EMBL" id="KFI46078.1"/>
    </source>
</evidence>
<reference evidence="8 9" key="1">
    <citation type="submission" date="2014-03" db="EMBL/GenBank/DDBJ databases">
        <title>Genomics of Bifidobacteria.</title>
        <authorList>
            <person name="Ventura M."/>
            <person name="Milani C."/>
            <person name="Lugli G.A."/>
        </authorList>
    </citation>
    <scope>NUCLEOTIDE SEQUENCE [LARGE SCALE GENOMIC DNA]</scope>
    <source>
        <strain evidence="8 9">DSM 22767</strain>
    </source>
</reference>
<feature type="transmembrane region" description="Helical" evidence="6">
    <location>
        <begin position="213"/>
        <end position="231"/>
    </location>
</feature>
<name>A0A086ZHS8_9BIFI</name>